<keyword evidence="1" id="KW-0812">Transmembrane</keyword>
<dbReference type="AlphaFoldDB" id="A0A848LWT8"/>
<gene>
    <name evidence="2" type="ORF">HG543_44535</name>
</gene>
<reference evidence="2 3" key="1">
    <citation type="submission" date="2020-04" db="EMBL/GenBank/DDBJ databases">
        <title>Draft genome of Pyxidicoccus fallax type strain.</title>
        <authorList>
            <person name="Whitworth D.E."/>
        </authorList>
    </citation>
    <scope>NUCLEOTIDE SEQUENCE [LARGE SCALE GENOMIC DNA]</scope>
    <source>
        <strain evidence="2 3">DSM 14698</strain>
    </source>
</reference>
<dbReference type="EMBL" id="JABBJJ010000360">
    <property type="protein sequence ID" value="NMO21873.1"/>
    <property type="molecule type" value="Genomic_DNA"/>
</dbReference>
<comment type="caution">
    <text evidence="2">The sequence shown here is derived from an EMBL/GenBank/DDBJ whole genome shotgun (WGS) entry which is preliminary data.</text>
</comment>
<evidence type="ECO:0000256" key="1">
    <source>
        <dbReference type="SAM" id="Phobius"/>
    </source>
</evidence>
<evidence type="ECO:0000313" key="3">
    <source>
        <dbReference type="Proteomes" id="UP000518300"/>
    </source>
</evidence>
<keyword evidence="3" id="KW-1185">Reference proteome</keyword>
<feature type="transmembrane region" description="Helical" evidence="1">
    <location>
        <begin position="45"/>
        <end position="65"/>
    </location>
</feature>
<evidence type="ECO:0000313" key="2">
    <source>
        <dbReference type="EMBL" id="NMO21873.1"/>
    </source>
</evidence>
<protein>
    <submittedName>
        <fullName evidence="2">Uncharacterized protein</fullName>
    </submittedName>
</protein>
<name>A0A848LWT8_9BACT</name>
<sequence>MAHDGLYWNINLLPAVVIAGNILVPVLLTTWLATSKERALRRWGIRGFVLSFLLVCCPGTNWMLVEPLHTGELVRLGDKAREAKLEGRSRDEVRALLGDPTWVSNRGADSELWEYSPVPLYVMGSTLLVRFNPRGTVESWVNFDD</sequence>
<keyword evidence="1" id="KW-1133">Transmembrane helix</keyword>
<feature type="transmembrane region" description="Helical" evidence="1">
    <location>
        <begin position="12"/>
        <end position="33"/>
    </location>
</feature>
<proteinExistence type="predicted"/>
<organism evidence="2 3">
    <name type="scientific">Pyxidicoccus fallax</name>
    <dbReference type="NCBI Taxonomy" id="394095"/>
    <lineage>
        <taxon>Bacteria</taxon>
        <taxon>Pseudomonadati</taxon>
        <taxon>Myxococcota</taxon>
        <taxon>Myxococcia</taxon>
        <taxon>Myxococcales</taxon>
        <taxon>Cystobacterineae</taxon>
        <taxon>Myxococcaceae</taxon>
        <taxon>Pyxidicoccus</taxon>
    </lineage>
</organism>
<keyword evidence="1" id="KW-0472">Membrane</keyword>
<dbReference type="Proteomes" id="UP000518300">
    <property type="component" value="Unassembled WGS sequence"/>
</dbReference>
<dbReference type="RefSeq" id="WP_169351043.1">
    <property type="nucleotide sequence ID" value="NZ_JABBJJ010000360.1"/>
</dbReference>
<accession>A0A848LWT8</accession>